<accession>A0A397NJZ5</accession>
<gene>
    <name evidence="2" type="ORF">DFR49_3942</name>
</gene>
<keyword evidence="1" id="KW-1133">Transmembrane helix</keyword>
<organism evidence="2 3">
    <name type="scientific">Hephaestia caeni</name>
    <dbReference type="NCBI Taxonomy" id="645617"/>
    <lineage>
        <taxon>Bacteria</taxon>
        <taxon>Pseudomonadati</taxon>
        <taxon>Pseudomonadota</taxon>
        <taxon>Alphaproteobacteria</taxon>
        <taxon>Sphingomonadales</taxon>
        <taxon>Sphingomonadaceae</taxon>
        <taxon>Hephaestia</taxon>
    </lineage>
</organism>
<dbReference type="SUPFAM" id="SSF53474">
    <property type="entry name" value="alpha/beta-Hydrolases"/>
    <property type="match status" value="1"/>
</dbReference>
<dbReference type="Pfam" id="PF11288">
    <property type="entry name" value="DUF3089"/>
    <property type="match status" value="1"/>
</dbReference>
<sequence length="378" mass="41038">MLHRSKDTALARKFLYLIAILIMLAIAAAFAYRLFGVQILRTALVPTTKFEHQADAAPSVYADPAMWFSRPGKADDPSRWTPAGYQPAQKPVAAVFFIHPTSYLDRSHWNAPLDNQEANERAKLFLRGQASAFNEAGDIWAPRYRQATFGAFLTSEAAAGQALDLAYRDVLTAFDQFMKEIGPDRPIILAGHSQGALHLTRLLKDRVAGTPLAARIVAAYVVGWPVSKTADLPALGLPQCETAAQTGCILSWQTFAEPADPSLIFDTFDRTEGYTGAPRGDTEVICTNPLTGTPDAAAPASANLGALFPSADLATADILPGRISARCEGRGILSVGPPPNMVGNYVLPGNNYHVFDYSLFWANIRADAERRLNTYLNN</sequence>
<evidence type="ECO:0000313" key="3">
    <source>
        <dbReference type="Proteomes" id="UP000266568"/>
    </source>
</evidence>
<dbReference type="Proteomes" id="UP000266568">
    <property type="component" value="Unassembled WGS sequence"/>
</dbReference>
<protein>
    <recommendedName>
        <fullName evidence="4">DUF3089 family protein</fullName>
    </recommendedName>
</protein>
<evidence type="ECO:0000256" key="1">
    <source>
        <dbReference type="SAM" id="Phobius"/>
    </source>
</evidence>
<dbReference type="InterPro" id="IPR029058">
    <property type="entry name" value="AB_hydrolase_fold"/>
</dbReference>
<dbReference type="AlphaFoldDB" id="A0A397NJZ5"/>
<evidence type="ECO:0008006" key="4">
    <source>
        <dbReference type="Google" id="ProtNLM"/>
    </source>
</evidence>
<feature type="transmembrane region" description="Helical" evidence="1">
    <location>
        <begin position="14"/>
        <end position="35"/>
    </location>
</feature>
<dbReference type="Gene3D" id="3.40.50.1820">
    <property type="entry name" value="alpha/beta hydrolase"/>
    <property type="match status" value="1"/>
</dbReference>
<comment type="caution">
    <text evidence="2">The sequence shown here is derived from an EMBL/GenBank/DDBJ whole genome shotgun (WGS) entry which is preliminary data.</text>
</comment>
<dbReference type="InterPro" id="IPR021440">
    <property type="entry name" value="DUF3089"/>
</dbReference>
<keyword evidence="3" id="KW-1185">Reference proteome</keyword>
<keyword evidence="1" id="KW-0812">Transmembrane</keyword>
<evidence type="ECO:0000313" key="2">
    <source>
        <dbReference type="EMBL" id="RIA36658.1"/>
    </source>
</evidence>
<reference evidence="2 3" key="1">
    <citation type="submission" date="2018-08" db="EMBL/GenBank/DDBJ databases">
        <title>Genomic Encyclopedia of Type Strains, Phase IV (KMG-IV): sequencing the most valuable type-strain genomes for metagenomic binning, comparative biology and taxonomic classification.</title>
        <authorList>
            <person name="Goeker M."/>
        </authorList>
    </citation>
    <scope>NUCLEOTIDE SEQUENCE [LARGE SCALE GENOMIC DNA]</scope>
    <source>
        <strain evidence="2 3">DSM 25527</strain>
    </source>
</reference>
<proteinExistence type="predicted"/>
<keyword evidence="1" id="KW-0472">Membrane</keyword>
<dbReference type="EMBL" id="QXDC01000005">
    <property type="protein sequence ID" value="RIA36658.1"/>
    <property type="molecule type" value="Genomic_DNA"/>
</dbReference>
<name>A0A397NJZ5_9SPHN</name>